<accession>A0A9W7L6E9</accession>
<dbReference type="AlphaFoldDB" id="A0A9W7L6E9"/>
<organism evidence="1 2">
    <name type="scientific">Triparma columacea</name>
    <dbReference type="NCBI Taxonomy" id="722753"/>
    <lineage>
        <taxon>Eukaryota</taxon>
        <taxon>Sar</taxon>
        <taxon>Stramenopiles</taxon>
        <taxon>Ochrophyta</taxon>
        <taxon>Bolidophyceae</taxon>
        <taxon>Parmales</taxon>
        <taxon>Triparmaceae</taxon>
        <taxon>Triparma</taxon>
    </lineage>
</organism>
<evidence type="ECO:0000313" key="1">
    <source>
        <dbReference type="EMBL" id="GMI33614.1"/>
    </source>
</evidence>
<comment type="caution">
    <text evidence="1">The sequence shown here is derived from an EMBL/GenBank/DDBJ whole genome shotgun (WGS) entry which is preliminary data.</text>
</comment>
<protein>
    <submittedName>
        <fullName evidence="1">Uncharacterized protein</fullName>
    </submittedName>
</protein>
<dbReference type="EMBL" id="BRYA01000831">
    <property type="protein sequence ID" value="GMI33614.1"/>
    <property type="molecule type" value="Genomic_DNA"/>
</dbReference>
<name>A0A9W7L6E9_9STRA</name>
<gene>
    <name evidence="1" type="ORF">TrCOL_g8225</name>
</gene>
<keyword evidence="2" id="KW-1185">Reference proteome</keyword>
<evidence type="ECO:0000313" key="2">
    <source>
        <dbReference type="Proteomes" id="UP001165065"/>
    </source>
</evidence>
<sequence length="339" mass="37492">MIFSQKQIHTFTMGLCQSKLEFDARDQAHLSITKPPRTSEQAEGDIGEIVDLEETELSEADFSLVGLTGGDNNPSLQDFADSSGVSWLASAIDGTQMKVSLTAPIEFVARVWLNAAVHFTEGTDVGDMVQRLAQADTKKMIDGITSLRDGPLLVASDQLISLLEQIPIILEAHDEKSDEMKELVDDFKGDAKTCVDHAQEGFVVAPTIEKQIRSVQLCVSAYIATKCCYEGRPKLLQQLRKHIESEVFKLLKLDRIMSDARHQLCPIEGGRALDFKKAREKRIRAVVMIVLHAESFCSTNGLDPILPKSSVVRSNTALDAHHYPVKALLQSGVFDERTE</sequence>
<proteinExistence type="predicted"/>
<dbReference type="OrthoDB" id="198979at2759"/>
<reference evidence="2" key="1">
    <citation type="journal article" date="2023" name="Commun. Biol.">
        <title>Genome analysis of Parmales, the sister group of diatoms, reveals the evolutionary specialization of diatoms from phago-mixotrophs to photoautotrophs.</title>
        <authorList>
            <person name="Ban H."/>
            <person name="Sato S."/>
            <person name="Yoshikawa S."/>
            <person name="Yamada K."/>
            <person name="Nakamura Y."/>
            <person name="Ichinomiya M."/>
            <person name="Sato N."/>
            <person name="Blanc-Mathieu R."/>
            <person name="Endo H."/>
            <person name="Kuwata A."/>
            <person name="Ogata H."/>
        </authorList>
    </citation>
    <scope>NUCLEOTIDE SEQUENCE [LARGE SCALE GENOMIC DNA]</scope>
</reference>
<dbReference type="Proteomes" id="UP001165065">
    <property type="component" value="Unassembled WGS sequence"/>
</dbReference>